<dbReference type="Proteomes" id="UP001178461">
    <property type="component" value="Chromosome 5"/>
</dbReference>
<feature type="compositionally biased region" description="Basic and acidic residues" evidence="7">
    <location>
        <begin position="500"/>
        <end position="512"/>
    </location>
</feature>
<dbReference type="PROSITE" id="PS01360">
    <property type="entry name" value="ZF_MYND_1"/>
    <property type="match status" value="1"/>
</dbReference>
<feature type="compositionally biased region" description="Low complexity" evidence="7">
    <location>
        <begin position="460"/>
        <end position="499"/>
    </location>
</feature>
<feature type="region of interest" description="Disordered" evidence="7">
    <location>
        <begin position="1"/>
        <end position="65"/>
    </location>
</feature>
<feature type="repeat" description="ANK" evidence="5">
    <location>
        <begin position="721"/>
        <end position="758"/>
    </location>
</feature>
<protein>
    <submittedName>
        <fullName evidence="9">Repeat and MYND domain-containing 1 isoform X1</fullName>
    </submittedName>
</protein>
<feature type="compositionally biased region" description="Low complexity" evidence="7">
    <location>
        <begin position="1"/>
        <end position="10"/>
    </location>
</feature>
<dbReference type="Pfam" id="PF02493">
    <property type="entry name" value="MORN"/>
    <property type="match status" value="3"/>
</dbReference>
<dbReference type="SUPFAM" id="SSF48403">
    <property type="entry name" value="Ankyrin repeat"/>
    <property type="match status" value="2"/>
</dbReference>
<dbReference type="Gene3D" id="6.10.140.2220">
    <property type="match status" value="1"/>
</dbReference>
<evidence type="ECO:0000256" key="3">
    <source>
        <dbReference type="ARBA" id="ARBA00022771"/>
    </source>
</evidence>
<dbReference type="PROSITE" id="PS50865">
    <property type="entry name" value="ZF_MYND_2"/>
    <property type="match status" value="1"/>
</dbReference>
<keyword evidence="1" id="KW-0479">Metal-binding</keyword>
<dbReference type="PROSITE" id="PS50088">
    <property type="entry name" value="ANK_REPEAT"/>
    <property type="match status" value="2"/>
</dbReference>
<dbReference type="InterPro" id="IPR003409">
    <property type="entry name" value="MORN"/>
</dbReference>
<feature type="compositionally biased region" description="Acidic residues" evidence="7">
    <location>
        <begin position="28"/>
        <end position="65"/>
    </location>
</feature>
<proteinExistence type="predicted"/>
<evidence type="ECO:0000256" key="7">
    <source>
        <dbReference type="SAM" id="MobiDB-lite"/>
    </source>
</evidence>
<dbReference type="AlphaFoldDB" id="A0AA35KEP4"/>
<evidence type="ECO:0000256" key="1">
    <source>
        <dbReference type="ARBA" id="ARBA00022723"/>
    </source>
</evidence>
<dbReference type="SUPFAM" id="SSF144232">
    <property type="entry name" value="HIT/MYND zinc finger-like"/>
    <property type="match status" value="1"/>
</dbReference>
<evidence type="ECO:0000256" key="6">
    <source>
        <dbReference type="PROSITE-ProRule" id="PRU00134"/>
    </source>
</evidence>
<feature type="compositionally biased region" description="Basic residues" evidence="7">
    <location>
        <begin position="999"/>
        <end position="1011"/>
    </location>
</feature>
<feature type="repeat" description="ANK" evidence="5">
    <location>
        <begin position="386"/>
        <end position="418"/>
    </location>
</feature>
<gene>
    <name evidence="9" type="ORF">PODLI_1B014930</name>
</gene>
<accession>A0AA35KEP4</accession>
<evidence type="ECO:0000256" key="2">
    <source>
        <dbReference type="ARBA" id="ARBA00022737"/>
    </source>
</evidence>
<evidence type="ECO:0000259" key="8">
    <source>
        <dbReference type="PROSITE" id="PS50865"/>
    </source>
</evidence>
<dbReference type="InterPro" id="IPR053064">
    <property type="entry name" value="Ankyrin-MYND_domain-protein"/>
</dbReference>
<dbReference type="GO" id="GO:0008270">
    <property type="term" value="F:zinc ion binding"/>
    <property type="evidence" value="ECO:0007669"/>
    <property type="project" value="UniProtKB-KW"/>
</dbReference>
<dbReference type="EMBL" id="OX395130">
    <property type="protein sequence ID" value="CAI5775488.1"/>
    <property type="molecule type" value="Genomic_DNA"/>
</dbReference>
<dbReference type="PANTHER" id="PTHR15897">
    <property type="entry name" value="ANKYRIN REPEAT AND MYND DOMAIN PROTEIN 1"/>
    <property type="match status" value="1"/>
</dbReference>
<sequence length="1069" mass="121070">MEAAGGAAAAPGVKQKKKRRRGMSRDVELEDETEHEPESALDYDGDEEEEEEEEEEAEDYEEESEQQYLLYCEEDMNNNKIETKVGVQEWPDGSHYRGEFALDLKLGYGEFAWDNGERYVGQFYKDHRHGKGVYFWPDGSKFIGSFYLSRKEGYGIMEFNDGRKFQGLYKGDERFGPGIETHPDDSQDIGLWHRNHIIKLCTEIPGYFTLADFPELSVYFDAETSREYISEDTHKFWDLNEEKDPFFYHYKRLLLDDDSYTLPENLYIYSIDADNLPHTKTFLKDFDCQYFKEKKRLAYEKLWPITNITPFLVKMQKHIYRYRHYQKDVDWDVNFILEGYRNGFGEKGPKELAGEELIKKAAEGNYNRVDEILMDNLAPPDIADVHGYTALAAAAMNYHDDIINLLLDNGADVNKCSDEGLSALSMCVIHYFPEESFQPNIAERNFSRREAMEEMPEEISPGSMPFSQSESSQPSQPSTELKGSSSASPASPEAPLSSAEKSERGTYAKSSEESESSAVEKSSETNCGIYNFKIQVSVEAMQRGAAALSEHMLKVPYFADCEGLVQQEGTLGRMAASITEHAKRLATIKLLLRRGADPNMCRIPMYVLFFAVKAADPDAVRFLLEAGARTDIRLPTRLGGTAPLHIAAALPGEEGVEITSSLLHSATDPNVRAEDENDIYGPDRTSYKNELTENISMIKMNNEMGPPKNYYKECAIIPEEGGRTPLHIACEREDDYENASRVVRLLLEHNANPNVLWSGHCPLSLAIASGNDRAVAELLAGGAEPNLPLGQAVGSALCAVANTTYEFKRTLASKIALINSLIAGGADMLMPITIGDETRTAVGTVVDYAHFRIYQDKRMLHTPYHALSPTERETFTSRKKLLEYLSERLRECVTSREKQWDREEIRRLKYGRRKSGAGAMDADAPKVFKYCYQCGRSVGVNLSVCTRCFEIYTCSKTCKVKAWNERHKRECVLDANSTADFCEEEESALEVRITKSGRIQKGKVAPTRKKKEGKEGESERARRRREEEEKKKKKQLKDVTKELKEAVSKHPEKSSSHADLPYTGNYSYI</sequence>
<evidence type="ECO:0000313" key="9">
    <source>
        <dbReference type="EMBL" id="CAI5775488.1"/>
    </source>
</evidence>
<name>A0AA35KEP4_9SAUR</name>
<dbReference type="PROSITE" id="PS50297">
    <property type="entry name" value="ANK_REP_REGION"/>
    <property type="match status" value="2"/>
</dbReference>
<keyword evidence="2" id="KW-0677">Repeat</keyword>
<dbReference type="PANTHER" id="PTHR15897:SF2">
    <property type="entry name" value="ANKYRIN REPEAT AND MYND DOMAIN-CONTAINING PROTEIN 1"/>
    <property type="match status" value="1"/>
</dbReference>
<dbReference type="InterPro" id="IPR036770">
    <property type="entry name" value="Ankyrin_rpt-contain_sf"/>
</dbReference>
<dbReference type="Gene3D" id="1.25.40.20">
    <property type="entry name" value="Ankyrin repeat-containing domain"/>
    <property type="match status" value="2"/>
</dbReference>
<evidence type="ECO:0000256" key="4">
    <source>
        <dbReference type="ARBA" id="ARBA00022833"/>
    </source>
</evidence>
<dbReference type="InterPro" id="IPR002893">
    <property type="entry name" value="Znf_MYND"/>
</dbReference>
<feature type="domain" description="MYND-type" evidence="8">
    <location>
        <begin position="931"/>
        <end position="971"/>
    </location>
</feature>
<dbReference type="Pfam" id="PF12796">
    <property type="entry name" value="Ank_2"/>
    <property type="match status" value="2"/>
</dbReference>
<dbReference type="SUPFAM" id="SSF82185">
    <property type="entry name" value="Histone H3 K4-specific methyltransferase SET7/9 N-terminal domain"/>
    <property type="match status" value="1"/>
</dbReference>
<reference evidence="9" key="1">
    <citation type="submission" date="2022-12" db="EMBL/GenBank/DDBJ databases">
        <authorList>
            <person name="Alioto T."/>
            <person name="Alioto T."/>
            <person name="Gomez Garrido J."/>
        </authorList>
    </citation>
    <scope>NUCLEOTIDE SEQUENCE</scope>
</reference>
<evidence type="ECO:0000313" key="10">
    <source>
        <dbReference type="Proteomes" id="UP001178461"/>
    </source>
</evidence>
<dbReference type="SMART" id="SM00248">
    <property type="entry name" value="ANK"/>
    <property type="match status" value="6"/>
</dbReference>
<feature type="compositionally biased region" description="Basic and acidic residues" evidence="7">
    <location>
        <begin position="1012"/>
        <end position="1056"/>
    </location>
</feature>
<organism evidence="9 10">
    <name type="scientific">Podarcis lilfordi</name>
    <name type="common">Lilford's wall lizard</name>
    <dbReference type="NCBI Taxonomy" id="74358"/>
    <lineage>
        <taxon>Eukaryota</taxon>
        <taxon>Metazoa</taxon>
        <taxon>Chordata</taxon>
        <taxon>Craniata</taxon>
        <taxon>Vertebrata</taxon>
        <taxon>Euteleostomi</taxon>
        <taxon>Lepidosauria</taxon>
        <taxon>Squamata</taxon>
        <taxon>Bifurcata</taxon>
        <taxon>Unidentata</taxon>
        <taxon>Episquamata</taxon>
        <taxon>Laterata</taxon>
        <taxon>Lacertibaenia</taxon>
        <taxon>Lacertidae</taxon>
        <taxon>Podarcis</taxon>
    </lineage>
</organism>
<keyword evidence="5" id="KW-0040">ANK repeat</keyword>
<dbReference type="SMART" id="SM00698">
    <property type="entry name" value="MORN"/>
    <property type="match status" value="2"/>
</dbReference>
<evidence type="ECO:0000256" key="5">
    <source>
        <dbReference type="PROSITE-ProRule" id="PRU00023"/>
    </source>
</evidence>
<dbReference type="Gene3D" id="2.20.110.10">
    <property type="entry name" value="Histone H3 K4-specific methyltransferase SET7/9 N-terminal domain"/>
    <property type="match status" value="1"/>
</dbReference>
<keyword evidence="4" id="KW-0862">Zinc</keyword>
<dbReference type="InterPro" id="IPR002110">
    <property type="entry name" value="Ankyrin_rpt"/>
</dbReference>
<feature type="region of interest" description="Disordered" evidence="7">
    <location>
        <begin position="999"/>
        <end position="1069"/>
    </location>
</feature>
<dbReference type="Pfam" id="PF01753">
    <property type="entry name" value="zf-MYND"/>
    <property type="match status" value="1"/>
</dbReference>
<keyword evidence="3 6" id="KW-0863">Zinc-finger</keyword>
<feature type="region of interest" description="Disordered" evidence="7">
    <location>
        <begin position="451"/>
        <end position="520"/>
    </location>
</feature>
<keyword evidence="10" id="KW-1185">Reference proteome</keyword>